<sequence>MTGQSYYYSAAPTAPAGGEYSSPPPVYEPTTTPSLPYYNYYPNGELITSTTTVPTTTSTVDGTIGSWSNGAVCTKSDQAAIISLGVICGLLAIGIAILLLLLFRSRGEQSNMGSEMPTWSGRYKHRRDRIVYSRGATDDMTDYLYTSRKHRGHRRSQPVANQEFAGVQRPAMAAQWGNAGSPAAYAQFTNGGVPVYFRAGQGVGPAVPVVPMPAPAPQPQRGVDDLSGTEPSDVSSRSGSQVPRRSSVRRNQSRTSSSQGTRSGRR</sequence>
<proteinExistence type="predicted"/>
<evidence type="ECO:0000313" key="4">
    <source>
        <dbReference type="Proteomes" id="UP000235672"/>
    </source>
</evidence>
<keyword evidence="4" id="KW-1185">Reference proteome</keyword>
<gene>
    <name evidence="3" type="ORF">NA56DRAFT_648012</name>
</gene>
<dbReference type="EMBL" id="KZ613495">
    <property type="protein sequence ID" value="PMD18235.1"/>
    <property type="molecule type" value="Genomic_DNA"/>
</dbReference>
<keyword evidence="2" id="KW-1133">Transmembrane helix</keyword>
<evidence type="ECO:0000313" key="3">
    <source>
        <dbReference type="EMBL" id="PMD18235.1"/>
    </source>
</evidence>
<evidence type="ECO:0000256" key="1">
    <source>
        <dbReference type="SAM" id="MobiDB-lite"/>
    </source>
</evidence>
<organism evidence="3 4">
    <name type="scientific">Hyaloscypha hepaticicola</name>
    <dbReference type="NCBI Taxonomy" id="2082293"/>
    <lineage>
        <taxon>Eukaryota</taxon>
        <taxon>Fungi</taxon>
        <taxon>Dikarya</taxon>
        <taxon>Ascomycota</taxon>
        <taxon>Pezizomycotina</taxon>
        <taxon>Leotiomycetes</taxon>
        <taxon>Helotiales</taxon>
        <taxon>Hyaloscyphaceae</taxon>
        <taxon>Hyaloscypha</taxon>
    </lineage>
</organism>
<keyword evidence="2" id="KW-0472">Membrane</keyword>
<dbReference type="AlphaFoldDB" id="A0A2J6PW34"/>
<protein>
    <submittedName>
        <fullName evidence="3">Uncharacterized protein</fullName>
    </submittedName>
</protein>
<feature type="compositionally biased region" description="Low complexity" evidence="1">
    <location>
        <begin position="253"/>
        <end position="266"/>
    </location>
</feature>
<reference evidence="3 4" key="1">
    <citation type="submission" date="2016-05" db="EMBL/GenBank/DDBJ databases">
        <title>A degradative enzymes factory behind the ericoid mycorrhizal symbiosis.</title>
        <authorList>
            <consortium name="DOE Joint Genome Institute"/>
            <person name="Martino E."/>
            <person name="Morin E."/>
            <person name="Grelet G."/>
            <person name="Kuo A."/>
            <person name="Kohler A."/>
            <person name="Daghino S."/>
            <person name="Barry K."/>
            <person name="Choi C."/>
            <person name="Cichocki N."/>
            <person name="Clum A."/>
            <person name="Copeland A."/>
            <person name="Hainaut M."/>
            <person name="Haridas S."/>
            <person name="Labutti K."/>
            <person name="Lindquist E."/>
            <person name="Lipzen A."/>
            <person name="Khouja H.-R."/>
            <person name="Murat C."/>
            <person name="Ohm R."/>
            <person name="Olson A."/>
            <person name="Spatafora J."/>
            <person name="Veneault-Fourrey C."/>
            <person name="Henrissat B."/>
            <person name="Grigoriev I."/>
            <person name="Martin F."/>
            <person name="Perotto S."/>
        </authorList>
    </citation>
    <scope>NUCLEOTIDE SEQUENCE [LARGE SCALE GENOMIC DNA]</scope>
    <source>
        <strain evidence="3 4">UAMH 7357</strain>
    </source>
</reference>
<feature type="transmembrane region" description="Helical" evidence="2">
    <location>
        <begin position="79"/>
        <end position="103"/>
    </location>
</feature>
<feature type="region of interest" description="Disordered" evidence="1">
    <location>
        <begin position="210"/>
        <end position="266"/>
    </location>
</feature>
<keyword evidence="2" id="KW-0812">Transmembrane</keyword>
<dbReference type="Proteomes" id="UP000235672">
    <property type="component" value="Unassembled WGS sequence"/>
</dbReference>
<name>A0A2J6PW34_9HELO</name>
<accession>A0A2J6PW34</accession>
<feature type="compositionally biased region" description="Low complexity" evidence="1">
    <location>
        <begin position="234"/>
        <end position="245"/>
    </location>
</feature>
<evidence type="ECO:0000256" key="2">
    <source>
        <dbReference type="SAM" id="Phobius"/>
    </source>
</evidence>